<keyword evidence="2 6" id="KW-0645">Protease</keyword>
<keyword evidence="3 6" id="KW-0378">Hydrolase</keyword>
<dbReference type="SUPFAM" id="SSF52096">
    <property type="entry name" value="ClpP/crotonase"/>
    <property type="match status" value="1"/>
</dbReference>
<dbReference type="RefSeq" id="WP_246133713.1">
    <property type="nucleotide sequence ID" value="NZ_CP036339.1"/>
</dbReference>
<dbReference type="GO" id="GO:0030288">
    <property type="term" value="C:outer membrane-bounded periplasmic space"/>
    <property type="evidence" value="ECO:0007669"/>
    <property type="project" value="TreeGrafter"/>
</dbReference>
<dbReference type="InterPro" id="IPR029045">
    <property type="entry name" value="ClpP/crotonase-like_dom_sf"/>
</dbReference>
<dbReference type="GO" id="GO:0007165">
    <property type="term" value="P:signal transduction"/>
    <property type="evidence" value="ECO:0007669"/>
    <property type="project" value="TreeGrafter"/>
</dbReference>
<dbReference type="PROSITE" id="PS51318">
    <property type="entry name" value="TAT"/>
    <property type="match status" value="1"/>
</dbReference>
<sequence length="727" mass="81813">MFRSAMKGAGDRSRRGLLGLALVGVLSSTLAAPFASARPTDPDRKEQIKQKNISIFVSSLIDKRHMAQLHVNDEIAKRALEMYFKTLDPMKLYFYQSDIDQFAPESTRIDDYIKAGDVTLAKRIFDLFLQRVAERTAVAQAMVDQPHDFTVDESMERDPEKLAWFKTKEEADERWRKRVKYDLLLQSTDDETPADQTLDRLHKRYQSIARRWDQTSNDELLEMFLTAVTMSFDPHSSYMSPENLENFAIQMRLELDGIGASLESKYGETVVRHIVPGGAADKDGRLKVDDVITGVAQGPDGEMIDITDMKLNDVVMKIRGKPGSVVRLEVKKAGGAELATYDITRARIELKDSEARSAVLERDSKGQVVGDAEATTLKVADDGSTAQEPTGEIIEQKRPDGTVFRIGVINLPSFYMDMEGRRSGREDYKSAVRDVRRLLEELKAKKVDMVVMDLRFNGGGSLPESVEMTGLFIDQGPVVQVKGPDGRVIPHPDDKPGAVWEGPLMVVINKFSASASEIFAGAIQDYGRGIVVGDKATHGKGTVQELEELGRYVNQFNPPNYGALKMTIQQFYRPGGDSTQNRGVVSDVELPSQISHWPIGESDLDYALKFDSVLPLPHENYPNASPKTIEELRRRSSARVEQSEHFKKEKERIARYLERKDEPLTLNKEKFLAERKELNTEKQQEEMFDDLQANDKPVFPQTPYNDELIAIALDYLELLGDGRLAVR</sequence>
<dbReference type="CDD" id="cd07560">
    <property type="entry name" value="Peptidase_S41_CPP"/>
    <property type="match status" value="1"/>
</dbReference>
<proteinExistence type="inferred from homology"/>
<dbReference type="InterPro" id="IPR040573">
    <property type="entry name" value="TSP_N"/>
</dbReference>
<evidence type="ECO:0000313" key="7">
    <source>
        <dbReference type="Proteomes" id="UP000317909"/>
    </source>
</evidence>
<dbReference type="SMART" id="SM00245">
    <property type="entry name" value="TSPc"/>
    <property type="match status" value="1"/>
</dbReference>
<protein>
    <submittedName>
        <fullName evidence="6">Tail-specific protease</fullName>
        <ecNumber evidence="6">3.4.21.102</ecNumber>
    </submittedName>
</protein>
<keyword evidence="4" id="KW-0720">Serine protease</keyword>
<dbReference type="EC" id="3.4.21.102" evidence="6"/>
<dbReference type="EMBL" id="CP036339">
    <property type="protein sequence ID" value="QDT75050.1"/>
    <property type="molecule type" value="Genomic_DNA"/>
</dbReference>
<evidence type="ECO:0000313" key="6">
    <source>
        <dbReference type="EMBL" id="QDT75050.1"/>
    </source>
</evidence>
<dbReference type="InterPro" id="IPR004447">
    <property type="entry name" value="Peptidase_S41A"/>
</dbReference>
<accession>A0A517U354</accession>
<dbReference type="PANTHER" id="PTHR32060:SF22">
    <property type="entry name" value="CARBOXYL-TERMINAL-PROCESSING PEPTIDASE 3, CHLOROPLASTIC"/>
    <property type="match status" value="1"/>
</dbReference>
<dbReference type="Pfam" id="PF00595">
    <property type="entry name" value="PDZ"/>
    <property type="match status" value="1"/>
</dbReference>
<dbReference type="InterPro" id="IPR006311">
    <property type="entry name" value="TAT_signal"/>
</dbReference>
<dbReference type="Proteomes" id="UP000317909">
    <property type="component" value="Chromosome"/>
</dbReference>
<dbReference type="InterPro" id="IPR005151">
    <property type="entry name" value="Tail-specific_protease"/>
</dbReference>
<dbReference type="FunFam" id="3.90.226.10:FF:000090">
    <property type="entry name" value="Tail-specific protease"/>
    <property type="match status" value="1"/>
</dbReference>
<evidence type="ECO:0000256" key="1">
    <source>
        <dbReference type="ARBA" id="ARBA00009179"/>
    </source>
</evidence>
<dbReference type="PROSITE" id="PS50106">
    <property type="entry name" value="PDZ"/>
    <property type="match status" value="1"/>
</dbReference>
<evidence type="ECO:0000256" key="2">
    <source>
        <dbReference type="ARBA" id="ARBA00022670"/>
    </source>
</evidence>
<organism evidence="6 7">
    <name type="scientific">Lacipirellula limnantheis</name>
    <dbReference type="NCBI Taxonomy" id="2528024"/>
    <lineage>
        <taxon>Bacteria</taxon>
        <taxon>Pseudomonadati</taxon>
        <taxon>Planctomycetota</taxon>
        <taxon>Planctomycetia</taxon>
        <taxon>Pirellulales</taxon>
        <taxon>Lacipirellulaceae</taxon>
        <taxon>Lacipirellula</taxon>
    </lineage>
</organism>
<name>A0A517U354_9BACT</name>
<dbReference type="KEGG" id="llh:I41_42590"/>
<reference evidence="6 7" key="1">
    <citation type="submission" date="2019-02" db="EMBL/GenBank/DDBJ databases">
        <title>Deep-cultivation of Planctomycetes and their phenomic and genomic characterization uncovers novel biology.</title>
        <authorList>
            <person name="Wiegand S."/>
            <person name="Jogler M."/>
            <person name="Boedeker C."/>
            <person name="Pinto D."/>
            <person name="Vollmers J."/>
            <person name="Rivas-Marin E."/>
            <person name="Kohn T."/>
            <person name="Peeters S.H."/>
            <person name="Heuer A."/>
            <person name="Rast P."/>
            <person name="Oberbeckmann S."/>
            <person name="Bunk B."/>
            <person name="Jeske O."/>
            <person name="Meyerdierks A."/>
            <person name="Storesund J.E."/>
            <person name="Kallscheuer N."/>
            <person name="Luecker S."/>
            <person name="Lage O.M."/>
            <person name="Pohl T."/>
            <person name="Merkel B.J."/>
            <person name="Hornburger P."/>
            <person name="Mueller R.-W."/>
            <person name="Bruemmer F."/>
            <person name="Labrenz M."/>
            <person name="Spormann A.M."/>
            <person name="Op den Camp H."/>
            <person name="Overmann J."/>
            <person name="Amann R."/>
            <person name="Jetten M.S.M."/>
            <person name="Mascher T."/>
            <person name="Medema M.H."/>
            <person name="Devos D.P."/>
            <person name="Kaster A.-K."/>
            <person name="Ovreas L."/>
            <person name="Rohde M."/>
            <person name="Galperin M.Y."/>
            <person name="Jogler C."/>
        </authorList>
    </citation>
    <scope>NUCLEOTIDE SEQUENCE [LARGE SCALE GENOMIC DNA]</scope>
    <source>
        <strain evidence="6 7">I41</strain>
    </source>
</reference>
<dbReference type="SUPFAM" id="SSF50156">
    <property type="entry name" value="PDZ domain-like"/>
    <property type="match status" value="1"/>
</dbReference>
<dbReference type="SMART" id="SM00228">
    <property type="entry name" value="PDZ"/>
    <property type="match status" value="1"/>
</dbReference>
<dbReference type="Gene3D" id="2.30.42.10">
    <property type="match status" value="1"/>
</dbReference>
<feature type="domain" description="PDZ" evidence="5">
    <location>
        <begin position="248"/>
        <end position="325"/>
    </location>
</feature>
<dbReference type="InterPro" id="IPR036034">
    <property type="entry name" value="PDZ_sf"/>
</dbReference>
<evidence type="ECO:0000256" key="3">
    <source>
        <dbReference type="ARBA" id="ARBA00022801"/>
    </source>
</evidence>
<dbReference type="Pfam" id="PF03572">
    <property type="entry name" value="Peptidase_S41"/>
    <property type="match status" value="1"/>
</dbReference>
<evidence type="ECO:0000259" key="5">
    <source>
        <dbReference type="PROSITE" id="PS50106"/>
    </source>
</evidence>
<gene>
    <name evidence="6" type="primary">prc</name>
    <name evidence="6" type="ORF">I41_42590</name>
</gene>
<dbReference type="GO" id="GO:0006508">
    <property type="term" value="P:proteolysis"/>
    <property type="evidence" value="ECO:0007669"/>
    <property type="project" value="UniProtKB-KW"/>
</dbReference>
<comment type="similarity">
    <text evidence="1">Belongs to the peptidase S41A family.</text>
</comment>
<dbReference type="PANTHER" id="PTHR32060">
    <property type="entry name" value="TAIL-SPECIFIC PROTEASE"/>
    <property type="match status" value="1"/>
</dbReference>
<keyword evidence="7" id="KW-1185">Reference proteome</keyword>
<dbReference type="InterPro" id="IPR001478">
    <property type="entry name" value="PDZ"/>
</dbReference>
<dbReference type="AlphaFoldDB" id="A0A517U354"/>
<dbReference type="Pfam" id="PF11818">
    <property type="entry name" value="DUF3340"/>
    <property type="match status" value="1"/>
</dbReference>
<dbReference type="Gene3D" id="3.90.226.10">
    <property type="entry name" value="2-enoyl-CoA Hydratase, Chain A, domain 1"/>
    <property type="match status" value="1"/>
</dbReference>
<dbReference type="GO" id="GO:0004252">
    <property type="term" value="F:serine-type endopeptidase activity"/>
    <property type="evidence" value="ECO:0007669"/>
    <property type="project" value="UniProtKB-EC"/>
</dbReference>
<dbReference type="CDD" id="cd06782">
    <property type="entry name" value="cpPDZ_CPP-like"/>
    <property type="match status" value="1"/>
</dbReference>
<dbReference type="InterPro" id="IPR020992">
    <property type="entry name" value="Tail_Prtase_C"/>
</dbReference>
<evidence type="ECO:0000256" key="4">
    <source>
        <dbReference type="ARBA" id="ARBA00022825"/>
    </source>
</evidence>
<dbReference type="Pfam" id="PF17804">
    <property type="entry name" value="TSP_NTD"/>
    <property type="match status" value="1"/>
</dbReference>